<name>A0A9P4UXV7_9PLEO</name>
<gene>
    <name evidence="1" type="ORF">EJ04DRAFT_396098</name>
</gene>
<evidence type="ECO:0000313" key="1">
    <source>
        <dbReference type="EMBL" id="KAF2729298.1"/>
    </source>
</evidence>
<accession>A0A9P4UXV7</accession>
<sequence>LFTNPRTASHLLTKLLNLPDQDTVYRHPDDGYIFMRPTLMRLKQGLGGRAVTGWTVHNCKSVQFSFQKSSEDLIKWRAAAEKINRGAFLKFHCADLIEPVSETRQLHGADSAKDLEPWTVKLKKDSKMSGARTPLNETCLPDAVLKTWKPTFLIRHPALVLPSLMRADLDVGHDVLFEHDNKAKAAEYTKAWEDARRWSVSFHWQRQLLEFYLTQLSPSERRTVEPDVTFPVVLDADDIQAPNAPKLMRLYTSAVGLDPAAVKFEWSAAKQEEVEEMNHFEKRLLDTISASTGIVPGKTAQGIVIEDEKAKWREEFGELVGGKLGVWVEDAIEDYEWMRKWRLT</sequence>
<organism evidence="1 2">
    <name type="scientific">Polyplosphaeria fusca</name>
    <dbReference type="NCBI Taxonomy" id="682080"/>
    <lineage>
        <taxon>Eukaryota</taxon>
        <taxon>Fungi</taxon>
        <taxon>Dikarya</taxon>
        <taxon>Ascomycota</taxon>
        <taxon>Pezizomycotina</taxon>
        <taxon>Dothideomycetes</taxon>
        <taxon>Pleosporomycetidae</taxon>
        <taxon>Pleosporales</taxon>
        <taxon>Tetraplosphaeriaceae</taxon>
        <taxon>Polyplosphaeria</taxon>
    </lineage>
</organism>
<proteinExistence type="predicted"/>
<feature type="non-terminal residue" evidence="1">
    <location>
        <position position="1"/>
    </location>
</feature>
<keyword evidence="2" id="KW-1185">Reference proteome</keyword>
<dbReference type="AlphaFoldDB" id="A0A9P4UXV7"/>
<dbReference type="OrthoDB" id="3650366at2759"/>
<evidence type="ECO:0000313" key="2">
    <source>
        <dbReference type="Proteomes" id="UP000799444"/>
    </source>
</evidence>
<protein>
    <submittedName>
        <fullName evidence="1">Uncharacterized protein</fullName>
    </submittedName>
</protein>
<dbReference type="Proteomes" id="UP000799444">
    <property type="component" value="Unassembled WGS sequence"/>
</dbReference>
<dbReference type="PANTHER" id="PTHR48312">
    <property type="match status" value="1"/>
</dbReference>
<feature type="non-terminal residue" evidence="1">
    <location>
        <position position="344"/>
    </location>
</feature>
<comment type="caution">
    <text evidence="1">The sequence shown here is derived from an EMBL/GenBank/DDBJ whole genome shotgun (WGS) entry which is preliminary data.</text>
</comment>
<dbReference type="EMBL" id="ML996249">
    <property type="protein sequence ID" value="KAF2729298.1"/>
    <property type="molecule type" value="Genomic_DNA"/>
</dbReference>
<dbReference type="PANTHER" id="PTHR48312:SF1">
    <property type="entry name" value="SULFOTRANSFERASE"/>
    <property type="match status" value="1"/>
</dbReference>
<reference evidence="1" key="1">
    <citation type="journal article" date="2020" name="Stud. Mycol.">
        <title>101 Dothideomycetes genomes: a test case for predicting lifestyles and emergence of pathogens.</title>
        <authorList>
            <person name="Haridas S."/>
            <person name="Albert R."/>
            <person name="Binder M."/>
            <person name="Bloem J."/>
            <person name="Labutti K."/>
            <person name="Salamov A."/>
            <person name="Andreopoulos B."/>
            <person name="Baker S."/>
            <person name="Barry K."/>
            <person name="Bills G."/>
            <person name="Bluhm B."/>
            <person name="Cannon C."/>
            <person name="Castanera R."/>
            <person name="Culley D."/>
            <person name="Daum C."/>
            <person name="Ezra D."/>
            <person name="Gonzalez J."/>
            <person name="Henrissat B."/>
            <person name="Kuo A."/>
            <person name="Liang C."/>
            <person name="Lipzen A."/>
            <person name="Lutzoni F."/>
            <person name="Magnuson J."/>
            <person name="Mondo S."/>
            <person name="Nolan M."/>
            <person name="Ohm R."/>
            <person name="Pangilinan J."/>
            <person name="Park H.-J."/>
            <person name="Ramirez L."/>
            <person name="Alfaro M."/>
            <person name="Sun H."/>
            <person name="Tritt A."/>
            <person name="Yoshinaga Y."/>
            <person name="Zwiers L.-H."/>
            <person name="Turgeon B."/>
            <person name="Goodwin S."/>
            <person name="Spatafora J."/>
            <person name="Crous P."/>
            <person name="Grigoriev I."/>
        </authorList>
    </citation>
    <scope>NUCLEOTIDE SEQUENCE</scope>
    <source>
        <strain evidence="1">CBS 125425</strain>
    </source>
</reference>